<protein>
    <submittedName>
        <fullName evidence="2">Uncharacterized protein</fullName>
    </submittedName>
</protein>
<evidence type="ECO:0000313" key="2">
    <source>
        <dbReference type="EMBL" id="OGI76149.1"/>
    </source>
</evidence>
<sequence length="81" mass="9298">MDPESKKLLENTFALTEENNKMLHAMKRSMRLARIMSMLYWVFIIGSAIGAYYLIQPYIDQLKGVYNGAGDVLDNFKSFGQ</sequence>
<dbReference type="AlphaFoldDB" id="A0A1F6W2N6"/>
<dbReference type="STRING" id="1801756.A3C67_01950"/>
<feature type="transmembrane region" description="Helical" evidence="1">
    <location>
        <begin position="32"/>
        <end position="55"/>
    </location>
</feature>
<dbReference type="Proteomes" id="UP000179275">
    <property type="component" value="Unassembled WGS sequence"/>
</dbReference>
<dbReference type="EMBL" id="MFUG01000008">
    <property type="protein sequence ID" value="OGI76149.1"/>
    <property type="molecule type" value="Genomic_DNA"/>
</dbReference>
<evidence type="ECO:0000256" key="1">
    <source>
        <dbReference type="SAM" id="Phobius"/>
    </source>
</evidence>
<keyword evidence="1" id="KW-1133">Transmembrane helix</keyword>
<keyword evidence="1" id="KW-0472">Membrane</keyword>
<keyword evidence="1" id="KW-0812">Transmembrane</keyword>
<name>A0A1F6W2N6_9BACT</name>
<accession>A0A1F6W2N6</accession>
<gene>
    <name evidence="2" type="ORF">A3C67_01950</name>
</gene>
<comment type="caution">
    <text evidence="2">The sequence shown here is derived from an EMBL/GenBank/DDBJ whole genome shotgun (WGS) entry which is preliminary data.</text>
</comment>
<reference evidence="2 3" key="1">
    <citation type="journal article" date="2016" name="Nat. Commun.">
        <title>Thousands of microbial genomes shed light on interconnected biogeochemical processes in an aquifer system.</title>
        <authorList>
            <person name="Anantharaman K."/>
            <person name="Brown C.T."/>
            <person name="Hug L.A."/>
            <person name="Sharon I."/>
            <person name="Castelle C.J."/>
            <person name="Probst A.J."/>
            <person name="Thomas B.C."/>
            <person name="Singh A."/>
            <person name="Wilkins M.J."/>
            <person name="Karaoz U."/>
            <person name="Brodie E.L."/>
            <person name="Williams K.H."/>
            <person name="Hubbard S.S."/>
            <person name="Banfield J.F."/>
        </authorList>
    </citation>
    <scope>NUCLEOTIDE SEQUENCE [LARGE SCALE GENOMIC DNA]</scope>
</reference>
<organism evidence="2 3">
    <name type="scientific">Candidatus Nomurabacteria bacterium RIFCSPHIGHO2_02_FULL_42_19</name>
    <dbReference type="NCBI Taxonomy" id="1801756"/>
    <lineage>
        <taxon>Bacteria</taxon>
        <taxon>Candidatus Nomuraibacteriota</taxon>
    </lineage>
</organism>
<evidence type="ECO:0000313" key="3">
    <source>
        <dbReference type="Proteomes" id="UP000179275"/>
    </source>
</evidence>
<proteinExistence type="predicted"/>